<sequence>MDQIEILNLVPKFLSFFHLAKKPDIDEEGRWALWKEHYNFAAVPPGEDGKKMARNLLDTAWNHYADHLTFIEKWEPNEAVVREYLTRVKALLGYDHPIDLVVVYFVGGFENNPFVAPYDQNRMALCLPIENGDSNIHLAHELTHIVHSQTANLKGEWERTIGSTILQEGLATQVSKCLVPGHPDELYLEHKKGWLQSCKENRANIISQICPFLDHDSSEAVTRFTFGNGTTNHEREAYYVGWELVHFLLNEGVTFKEMASVKEKDIPDYLRDVLPNLLK</sequence>
<gene>
    <name evidence="1" type="ORF">GWK17_00695</name>
</gene>
<protein>
    <recommendedName>
        <fullName evidence="3">DUF2268 domain-containing protein</fullName>
    </recommendedName>
</protein>
<evidence type="ECO:0000313" key="2">
    <source>
        <dbReference type="Proteomes" id="UP000587942"/>
    </source>
</evidence>
<evidence type="ECO:0000313" key="1">
    <source>
        <dbReference type="EMBL" id="NKE04001.1"/>
    </source>
</evidence>
<name>A0A846TNI5_9BACI</name>
<dbReference type="Proteomes" id="UP000587942">
    <property type="component" value="Unassembled WGS sequence"/>
</dbReference>
<dbReference type="RefSeq" id="WP_167830530.1">
    <property type="nucleotide sequence ID" value="NZ_JAAVUM010000001.1"/>
</dbReference>
<dbReference type="EMBL" id="JAAVUM010000001">
    <property type="protein sequence ID" value="NKE04001.1"/>
    <property type="molecule type" value="Genomic_DNA"/>
</dbReference>
<proteinExistence type="predicted"/>
<comment type="caution">
    <text evidence="1">The sequence shown here is derived from an EMBL/GenBank/DDBJ whole genome shotgun (WGS) entry which is preliminary data.</text>
</comment>
<evidence type="ECO:0008006" key="3">
    <source>
        <dbReference type="Google" id="ProtNLM"/>
    </source>
</evidence>
<dbReference type="AlphaFoldDB" id="A0A846TNI5"/>
<reference evidence="1 2" key="1">
    <citation type="submission" date="2020-03" db="EMBL/GenBank/DDBJ databases">
        <authorList>
            <person name="Sun Q."/>
        </authorList>
    </citation>
    <scope>NUCLEOTIDE SEQUENCE [LARGE SCALE GENOMIC DNA]</scope>
    <source>
        <strain evidence="1 2">KACC 21451</strain>
    </source>
</reference>
<accession>A0A846TNI5</accession>
<organism evidence="1 2">
    <name type="scientific">Mesobacillus selenatarsenatis</name>
    <dbReference type="NCBI Taxonomy" id="388741"/>
    <lineage>
        <taxon>Bacteria</taxon>
        <taxon>Bacillati</taxon>
        <taxon>Bacillota</taxon>
        <taxon>Bacilli</taxon>
        <taxon>Bacillales</taxon>
        <taxon>Bacillaceae</taxon>
        <taxon>Mesobacillus</taxon>
    </lineage>
</organism>